<dbReference type="GO" id="GO:0006364">
    <property type="term" value="P:rRNA processing"/>
    <property type="evidence" value="ECO:0007669"/>
    <property type="project" value="TreeGrafter"/>
</dbReference>
<name>A0A976M8Y6_THEOR</name>
<proteinExistence type="predicted"/>
<sequence length="316" mass="35672">MIGVGKSGIFVLDSNGRISETISNEPFISNSNGCIISKNQLCISQLDKAKLVFLAKNQLFRASVPEIMTSLEFSSEGELLFCGSKSGKLYVWQVRLGNLLFCEQIFYNEITDVKIDCNNSNLLLSSSNGDLCLVDLLSLFSNKLSLKNYLGHTSHVLSVCNLLYGIHSSKVSFLSVSRDRNLRFWHQDNVNTVHSKQLTSNPIKMYKDKYSICCYITCEDGHLITVDLSDFSINYSKLHGGPIYTCVELDNLITFGIDGIKIWDKSNNMLLKYHQSGISLNHLFGGQLPNSSFKFKLLKFHKQEDDRERYSIPLSM</sequence>
<dbReference type="InterPro" id="IPR015943">
    <property type="entry name" value="WD40/YVTN_repeat-like_dom_sf"/>
</dbReference>
<dbReference type="GO" id="GO:0005656">
    <property type="term" value="C:nuclear pre-replicative complex"/>
    <property type="evidence" value="ECO:0007669"/>
    <property type="project" value="TreeGrafter"/>
</dbReference>
<dbReference type="OrthoDB" id="6252103at2759"/>
<dbReference type="GO" id="GO:0120330">
    <property type="term" value="C:rixosome complex"/>
    <property type="evidence" value="ECO:0007669"/>
    <property type="project" value="TreeGrafter"/>
</dbReference>
<dbReference type="SMART" id="SM00320">
    <property type="entry name" value="WD40"/>
    <property type="match status" value="3"/>
</dbReference>
<evidence type="ECO:0000256" key="1">
    <source>
        <dbReference type="ARBA" id="ARBA00022574"/>
    </source>
</evidence>
<dbReference type="EMBL" id="CP056067">
    <property type="protein sequence ID" value="UKJ89430.2"/>
    <property type="molecule type" value="Genomic_DNA"/>
</dbReference>
<dbReference type="InterPro" id="IPR045227">
    <property type="entry name" value="WDR18/Ipi3/RID3"/>
</dbReference>
<evidence type="ECO:0000313" key="3">
    <source>
        <dbReference type="EMBL" id="UKJ89430.2"/>
    </source>
</evidence>
<protein>
    <submittedName>
        <fullName evidence="3">Uncharacterized protein</fullName>
    </submittedName>
</protein>
<dbReference type="InterPro" id="IPR001680">
    <property type="entry name" value="WD40_rpt"/>
</dbReference>
<dbReference type="PANTHER" id="PTHR18763">
    <property type="entry name" value="WD-REPEAT PROTEIN 18"/>
    <property type="match status" value="1"/>
</dbReference>
<dbReference type="GO" id="GO:0006261">
    <property type="term" value="P:DNA-templated DNA replication"/>
    <property type="evidence" value="ECO:0007669"/>
    <property type="project" value="TreeGrafter"/>
</dbReference>
<gene>
    <name evidence="3" type="ORF">MACJ_002681</name>
</gene>
<evidence type="ECO:0000313" key="4">
    <source>
        <dbReference type="Proteomes" id="UP000244803"/>
    </source>
</evidence>
<dbReference type="Pfam" id="PF00400">
    <property type="entry name" value="WD40"/>
    <property type="match status" value="2"/>
</dbReference>
<organism evidence="3 4">
    <name type="scientific">Theileria orientalis</name>
    <dbReference type="NCBI Taxonomy" id="68886"/>
    <lineage>
        <taxon>Eukaryota</taxon>
        <taxon>Sar</taxon>
        <taxon>Alveolata</taxon>
        <taxon>Apicomplexa</taxon>
        <taxon>Aconoidasida</taxon>
        <taxon>Piroplasmida</taxon>
        <taxon>Theileriidae</taxon>
        <taxon>Theileria</taxon>
    </lineage>
</organism>
<evidence type="ECO:0000256" key="2">
    <source>
        <dbReference type="ARBA" id="ARBA00022737"/>
    </source>
</evidence>
<dbReference type="PANTHER" id="PTHR18763:SF0">
    <property type="entry name" value="WD REPEAT-CONTAINING PROTEIN 18"/>
    <property type="match status" value="1"/>
</dbReference>
<dbReference type="InterPro" id="IPR036322">
    <property type="entry name" value="WD40_repeat_dom_sf"/>
</dbReference>
<reference evidence="3" key="1">
    <citation type="submission" date="2022-07" db="EMBL/GenBank/DDBJ databases">
        <title>Evaluation of T. orientalis genome assembly methods using nanopore sequencing and analysis of variation between genomes.</title>
        <authorList>
            <person name="Yam J."/>
            <person name="Micallef M.L."/>
            <person name="Liu M."/>
            <person name="Djordjevic S.P."/>
            <person name="Bogema D.R."/>
            <person name="Jenkins C."/>
        </authorList>
    </citation>
    <scope>NUCLEOTIDE SEQUENCE</scope>
    <source>
        <strain evidence="3">Fish Creek</strain>
    </source>
</reference>
<keyword evidence="1" id="KW-0853">WD repeat</keyword>
<dbReference type="AlphaFoldDB" id="A0A976M8Y6"/>
<dbReference type="SUPFAM" id="SSF50978">
    <property type="entry name" value="WD40 repeat-like"/>
    <property type="match status" value="1"/>
</dbReference>
<keyword evidence="2" id="KW-0677">Repeat</keyword>
<dbReference type="Gene3D" id="2.130.10.10">
    <property type="entry name" value="YVTN repeat-like/Quinoprotein amine dehydrogenase"/>
    <property type="match status" value="1"/>
</dbReference>
<accession>A0A976M8Y6</accession>
<dbReference type="Proteomes" id="UP000244803">
    <property type="component" value="Chromosome 4"/>
</dbReference>